<dbReference type="AlphaFoldDB" id="A0A919L497"/>
<protein>
    <recommendedName>
        <fullName evidence="3">Histidine kinase/HSP90-like ATPase domain-containing protein</fullName>
    </recommendedName>
</protein>
<evidence type="ECO:0000259" key="3">
    <source>
        <dbReference type="Pfam" id="PF13581"/>
    </source>
</evidence>
<dbReference type="SUPFAM" id="SSF55874">
    <property type="entry name" value="ATPase domain of HSP90 chaperone/DNA topoisomerase II/histidine kinase"/>
    <property type="match status" value="1"/>
</dbReference>
<dbReference type="InterPro" id="IPR050267">
    <property type="entry name" value="Anti-sigma-factor_SerPK"/>
</dbReference>
<sequence length="139" mass="14986">MIPLSKPLLFRTAVPAHPSHASGVRRMVTAHLNLWRLSELLDNAVLATAELFANAVRHASSHPRDVITITLECTDRELRVTVADPSPMPPRPRAPDASAESGRGLSIVSALVDDWGTAPPDPHSNGKKVWFTLCTGGRA</sequence>
<name>A0A919L497_9ACTN</name>
<proteinExistence type="predicted"/>
<reference evidence="4" key="2">
    <citation type="submission" date="2020-09" db="EMBL/GenBank/DDBJ databases">
        <authorList>
            <person name="Sun Q."/>
            <person name="Ohkuma M."/>
        </authorList>
    </citation>
    <scope>NUCLEOTIDE SEQUENCE</scope>
    <source>
        <strain evidence="4">JCM 5069</strain>
    </source>
</reference>
<dbReference type="EMBL" id="BNCD01000014">
    <property type="protein sequence ID" value="GHH83443.1"/>
    <property type="molecule type" value="Genomic_DNA"/>
</dbReference>
<accession>A0A919L497</accession>
<feature type="region of interest" description="Disordered" evidence="2">
    <location>
        <begin position="82"/>
        <end position="102"/>
    </location>
</feature>
<dbReference type="Gene3D" id="3.30.565.10">
    <property type="entry name" value="Histidine kinase-like ATPase, C-terminal domain"/>
    <property type="match status" value="1"/>
</dbReference>
<keyword evidence="1" id="KW-0723">Serine/threonine-protein kinase</keyword>
<organism evidence="4 5">
    <name type="scientific">Streptomyces sulfonofaciens</name>
    <dbReference type="NCBI Taxonomy" id="68272"/>
    <lineage>
        <taxon>Bacteria</taxon>
        <taxon>Bacillati</taxon>
        <taxon>Actinomycetota</taxon>
        <taxon>Actinomycetes</taxon>
        <taxon>Kitasatosporales</taxon>
        <taxon>Streptomycetaceae</taxon>
        <taxon>Streptomyces</taxon>
    </lineage>
</organism>
<dbReference type="Proteomes" id="UP000603708">
    <property type="component" value="Unassembled WGS sequence"/>
</dbReference>
<evidence type="ECO:0000313" key="4">
    <source>
        <dbReference type="EMBL" id="GHH83443.1"/>
    </source>
</evidence>
<feature type="domain" description="Histidine kinase/HSP90-like ATPase" evidence="3">
    <location>
        <begin position="14"/>
        <end position="131"/>
    </location>
</feature>
<gene>
    <name evidence="4" type="ORF">GCM10018793_45540</name>
</gene>
<keyword evidence="1" id="KW-0418">Kinase</keyword>
<comment type="caution">
    <text evidence="4">The sequence shown here is derived from an EMBL/GenBank/DDBJ whole genome shotgun (WGS) entry which is preliminary data.</text>
</comment>
<dbReference type="PANTHER" id="PTHR35526:SF3">
    <property type="entry name" value="ANTI-SIGMA-F FACTOR RSBW"/>
    <property type="match status" value="1"/>
</dbReference>
<dbReference type="Pfam" id="PF13581">
    <property type="entry name" value="HATPase_c_2"/>
    <property type="match status" value="1"/>
</dbReference>
<dbReference type="GO" id="GO:0004674">
    <property type="term" value="F:protein serine/threonine kinase activity"/>
    <property type="evidence" value="ECO:0007669"/>
    <property type="project" value="UniProtKB-KW"/>
</dbReference>
<evidence type="ECO:0000256" key="1">
    <source>
        <dbReference type="ARBA" id="ARBA00022527"/>
    </source>
</evidence>
<dbReference type="PANTHER" id="PTHR35526">
    <property type="entry name" value="ANTI-SIGMA-F FACTOR RSBW-RELATED"/>
    <property type="match status" value="1"/>
</dbReference>
<dbReference type="InterPro" id="IPR036890">
    <property type="entry name" value="HATPase_C_sf"/>
</dbReference>
<reference evidence="4" key="1">
    <citation type="journal article" date="2014" name="Int. J. Syst. Evol. Microbiol.">
        <title>Complete genome sequence of Corynebacterium casei LMG S-19264T (=DSM 44701T), isolated from a smear-ripened cheese.</title>
        <authorList>
            <consortium name="US DOE Joint Genome Institute (JGI-PGF)"/>
            <person name="Walter F."/>
            <person name="Albersmeier A."/>
            <person name="Kalinowski J."/>
            <person name="Ruckert C."/>
        </authorList>
    </citation>
    <scope>NUCLEOTIDE SEQUENCE</scope>
    <source>
        <strain evidence="4">JCM 5069</strain>
    </source>
</reference>
<keyword evidence="5" id="KW-1185">Reference proteome</keyword>
<dbReference type="CDD" id="cd16936">
    <property type="entry name" value="HATPase_RsbW-like"/>
    <property type="match status" value="1"/>
</dbReference>
<dbReference type="InterPro" id="IPR003594">
    <property type="entry name" value="HATPase_dom"/>
</dbReference>
<evidence type="ECO:0000256" key="2">
    <source>
        <dbReference type="SAM" id="MobiDB-lite"/>
    </source>
</evidence>
<evidence type="ECO:0000313" key="5">
    <source>
        <dbReference type="Proteomes" id="UP000603708"/>
    </source>
</evidence>
<keyword evidence="1" id="KW-0808">Transferase</keyword>